<accession>A0ABS8H598</accession>
<dbReference type="CDD" id="cd19166">
    <property type="entry name" value="HemeO-bac"/>
    <property type="match status" value="1"/>
</dbReference>
<dbReference type="RefSeq" id="WP_228227442.1">
    <property type="nucleotide sequence ID" value="NZ_JAJGNP010000010.1"/>
</dbReference>
<comment type="caution">
    <text evidence="1">The sequence shown here is derived from an EMBL/GenBank/DDBJ whole genome shotgun (WGS) entry which is preliminary data.</text>
</comment>
<evidence type="ECO:0000313" key="1">
    <source>
        <dbReference type="EMBL" id="MCC4233593.1"/>
    </source>
</evidence>
<organism evidence="1 2">
    <name type="scientific">Sphingobium soli</name>
    <dbReference type="NCBI Taxonomy" id="1591116"/>
    <lineage>
        <taxon>Bacteria</taxon>
        <taxon>Pseudomonadati</taxon>
        <taxon>Pseudomonadota</taxon>
        <taxon>Alphaproteobacteria</taxon>
        <taxon>Sphingomonadales</taxon>
        <taxon>Sphingomonadaceae</taxon>
        <taxon>Sphingobium</taxon>
    </lineage>
</organism>
<dbReference type="EMBL" id="JAJGNP010000010">
    <property type="protein sequence ID" value="MCC4233593.1"/>
    <property type="molecule type" value="Genomic_DNA"/>
</dbReference>
<reference evidence="1 2" key="1">
    <citation type="submission" date="2021-10" db="EMBL/GenBank/DDBJ databases">
        <title>The diversity and Nitrogen Metabolism of Culturable Nitrate-Utilizing Bacteria Within the Oxygen Minimum Zone of the Changjiang (Yangtze River)Estuary.</title>
        <authorList>
            <person name="Zhang D."/>
            <person name="Zheng J."/>
            <person name="Liu S."/>
            <person name="He W."/>
        </authorList>
    </citation>
    <scope>NUCLEOTIDE SEQUENCE [LARGE SCALE GENOMIC DNA]</scope>
    <source>
        <strain evidence="1 2">FXH275-2</strain>
    </source>
</reference>
<dbReference type="SUPFAM" id="SSF48613">
    <property type="entry name" value="Heme oxygenase-like"/>
    <property type="match status" value="1"/>
</dbReference>
<sequence length="179" mass="18656">MTKSPDAGRTRQALREATMASHDRVDALFADFPLDNARDYADFLSAHSRALSALEPAAQPDQTRMPFLAQDLAALGVAPPQSLSLESAGGDGYRWGLLYALEGSRLGGAFLARRVGPGLPSAYLSATHDKGEWLAFQRALDGAAAEGGEGWLNDAVQGALAAFALFAAGAAAQKAMAHG</sequence>
<gene>
    <name evidence="1" type="ORF">LL253_12945</name>
</gene>
<protein>
    <submittedName>
        <fullName evidence="1">Biliverdin-producing heme oxygenase</fullName>
    </submittedName>
</protein>
<proteinExistence type="predicted"/>
<dbReference type="Proteomes" id="UP001198830">
    <property type="component" value="Unassembled WGS sequence"/>
</dbReference>
<dbReference type="InterPro" id="IPR016084">
    <property type="entry name" value="Haem_Oase-like_multi-hlx"/>
</dbReference>
<name>A0ABS8H598_9SPHN</name>
<dbReference type="Gene3D" id="1.20.910.10">
    <property type="entry name" value="Heme oxygenase-like"/>
    <property type="match status" value="1"/>
</dbReference>
<keyword evidence="2" id="KW-1185">Reference proteome</keyword>
<evidence type="ECO:0000313" key="2">
    <source>
        <dbReference type="Proteomes" id="UP001198830"/>
    </source>
</evidence>